<name>A0A9D3VVJ8_9ROSI</name>
<feature type="domain" description="Putative plant transposon protein" evidence="1">
    <location>
        <begin position="74"/>
        <end position="181"/>
    </location>
</feature>
<evidence type="ECO:0000259" key="1">
    <source>
        <dbReference type="Pfam" id="PF20167"/>
    </source>
</evidence>
<dbReference type="InterPro" id="IPR046796">
    <property type="entry name" value="Transposase_32_dom"/>
</dbReference>
<dbReference type="Pfam" id="PF20167">
    <property type="entry name" value="Transposase_32"/>
    <property type="match status" value="1"/>
</dbReference>
<comment type="caution">
    <text evidence="2">The sequence shown here is derived from an EMBL/GenBank/DDBJ whole genome shotgun (WGS) entry which is preliminary data.</text>
</comment>
<keyword evidence="3" id="KW-1185">Reference proteome</keyword>
<sequence>MWTLLSQEFRLRGEVLGHFRLLGVVLYGKQLEAIDILLEVLIKGLLLLRIHQGGLVLLTIREELTKLHRLSEELNQFLTDLCLDWTKLIVYRNGCDTFECVTLKPHRRVWYHFLKTRLIPSTQNSTISKERLLVLCSIMMGRNINVGSIIFREVHHYSEKNFGILIFLSLITTICYSVKVPI</sequence>
<dbReference type="Proteomes" id="UP000828251">
    <property type="component" value="Unassembled WGS sequence"/>
</dbReference>
<organism evidence="2 3">
    <name type="scientific">Gossypium stocksii</name>
    <dbReference type="NCBI Taxonomy" id="47602"/>
    <lineage>
        <taxon>Eukaryota</taxon>
        <taxon>Viridiplantae</taxon>
        <taxon>Streptophyta</taxon>
        <taxon>Embryophyta</taxon>
        <taxon>Tracheophyta</taxon>
        <taxon>Spermatophyta</taxon>
        <taxon>Magnoliopsida</taxon>
        <taxon>eudicotyledons</taxon>
        <taxon>Gunneridae</taxon>
        <taxon>Pentapetalae</taxon>
        <taxon>rosids</taxon>
        <taxon>malvids</taxon>
        <taxon>Malvales</taxon>
        <taxon>Malvaceae</taxon>
        <taxon>Malvoideae</taxon>
        <taxon>Gossypium</taxon>
    </lineage>
</organism>
<dbReference type="EMBL" id="JAIQCV010000005">
    <property type="protein sequence ID" value="KAH1097513.1"/>
    <property type="molecule type" value="Genomic_DNA"/>
</dbReference>
<dbReference type="OrthoDB" id="1837528at2759"/>
<evidence type="ECO:0000313" key="3">
    <source>
        <dbReference type="Proteomes" id="UP000828251"/>
    </source>
</evidence>
<reference evidence="2 3" key="1">
    <citation type="journal article" date="2021" name="Plant Biotechnol. J.">
        <title>Multi-omics assisted identification of the key and species-specific regulatory components of drought-tolerant mechanisms in Gossypium stocksii.</title>
        <authorList>
            <person name="Yu D."/>
            <person name="Ke L."/>
            <person name="Zhang D."/>
            <person name="Wu Y."/>
            <person name="Sun Y."/>
            <person name="Mei J."/>
            <person name="Sun J."/>
            <person name="Sun Y."/>
        </authorList>
    </citation>
    <scope>NUCLEOTIDE SEQUENCE [LARGE SCALE GENOMIC DNA]</scope>
    <source>
        <strain evidence="3">cv. E1</strain>
        <tissue evidence="2">Leaf</tissue>
    </source>
</reference>
<protein>
    <recommendedName>
        <fullName evidence="1">Putative plant transposon protein domain-containing protein</fullName>
    </recommendedName>
</protein>
<accession>A0A9D3VVJ8</accession>
<evidence type="ECO:0000313" key="2">
    <source>
        <dbReference type="EMBL" id="KAH1097513.1"/>
    </source>
</evidence>
<dbReference type="AlphaFoldDB" id="A0A9D3VVJ8"/>
<proteinExistence type="predicted"/>
<gene>
    <name evidence="2" type="ORF">J1N35_014434</name>
</gene>